<evidence type="ECO:0000313" key="14">
    <source>
        <dbReference type="EMBL" id="CDS11489.1"/>
    </source>
</evidence>
<evidence type="ECO:0000256" key="11">
    <source>
        <dbReference type="ARBA" id="ARBA00031871"/>
    </source>
</evidence>
<reference evidence="14" key="1">
    <citation type="journal article" date="2014" name="Genome Announc.">
        <title>De novo whole-genome sequence and genome annotation of Lichtheimia ramosa.</title>
        <authorList>
            <person name="Linde J."/>
            <person name="Schwartze V."/>
            <person name="Binder U."/>
            <person name="Lass-Florl C."/>
            <person name="Voigt K."/>
            <person name="Horn F."/>
        </authorList>
    </citation>
    <scope>NUCLEOTIDE SEQUENCE</scope>
    <source>
        <strain evidence="14">JMRC FSU:6197</strain>
    </source>
</reference>
<evidence type="ECO:0000256" key="8">
    <source>
        <dbReference type="ARBA" id="ARBA00022827"/>
    </source>
</evidence>
<evidence type="ECO:0000256" key="5">
    <source>
        <dbReference type="ARBA" id="ARBA00022679"/>
    </source>
</evidence>
<proteinExistence type="predicted"/>
<dbReference type="GO" id="GO:0006747">
    <property type="term" value="P:FAD biosynthetic process"/>
    <property type="evidence" value="ECO:0007669"/>
    <property type="project" value="TreeGrafter"/>
</dbReference>
<name>A0A077WWC7_9FUNG</name>
<evidence type="ECO:0000256" key="10">
    <source>
        <dbReference type="ARBA" id="ARBA00031145"/>
    </source>
</evidence>
<evidence type="ECO:0000256" key="2">
    <source>
        <dbReference type="ARBA" id="ARBA00012393"/>
    </source>
</evidence>
<evidence type="ECO:0000256" key="3">
    <source>
        <dbReference type="ARBA" id="ARBA00022630"/>
    </source>
</evidence>
<evidence type="ECO:0000256" key="1">
    <source>
        <dbReference type="ARBA" id="ARBA00004726"/>
    </source>
</evidence>
<dbReference type="InterPro" id="IPR002500">
    <property type="entry name" value="PAPS_reduct_dom"/>
</dbReference>
<evidence type="ECO:0000256" key="4">
    <source>
        <dbReference type="ARBA" id="ARBA00022643"/>
    </source>
</evidence>
<sequence length="249" mass="28624">MQLVQNYGCTLKTTDPHLQTLEHYDFSYIEDTVYRLANQDSALGHQVKIALEVIEKAYAEYGYEAISLSFNGGKDCTVLLHLVIAALSRMGHSNRLRTVFVTYPNPFPHVDAFVQVCTKRYHLDCQTIPGPMKSALQKFLDVSDPKPKAIFVGIRRTDPYAEKLTHFDMTDKGWPQFMRVQPIIDWSYKNVWDFLLTLRIPYCSLYDEGYTSLGSMNNTFPNPDLKAKEGGYLPAYKLQNEYHERCGRS</sequence>
<keyword evidence="5" id="KW-0808">Transferase</keyword>
<evidence type="ECO:0000256" key="12">
    <source>
        <dbReference type="ARBA" id="ARBA00049494"/>
    </source>
</evidence>
<evidence type="ECO:0000256" key="7">
    <source>
        <dbReference type="ARBA" id="ARBA00022741"/>
    </source>
</evidence>
<organism evidence="14">
    <name type="scientific">Lichtheimia ramosa</name>
    <dbReference type="NCBI Taxonomy" id="688394"/>
    <lineage>
        <taxon>Eukaryota</taxon>
        <taxon>Fungi</taxon>
        <taxon>Fungi incertae sedis</taxon>
        <taxon>Mucoromycota</taxon>
        <taxon>Mucoromycotina</taxon>
        <taxon>Mucoromycetes</taxon>
        <taxon>Mucorales</taxon>
        <taxon>Lichtheimiaceae</taxon>
        <taxon>Lichtheimia</taxon>
    </lineage>
</organism>
<protein>
    <recommendedName>
        <fullName evidence="2">FAD synthase</fullName>
        <ecNumber evidence="2">2.7.7.2</ecNumber>
    </recommendedName>
    <alternativeName>
        <fullName evidence="10">FAD pyrophosphorylase</fullName>
    </alternativeName>
    <alternativeName>
        <fullName evidence="11">FMN adenylyltransferase</fullName>
    </alternativeName>
</protein>
<evidence type="ECO:0000256" key="9">
    <source>
        <dbReference type="ARBA" id="ARBA00022840"/>
    </source>
</evidence>
<dbReference type="PANTHER" id="PTHR23293">
    <property type="entry name" value="FAD SYNTHETASE-RELATED FMN ADENYLYLTRANSFERASE"/>
    <property type="match status" value="1"/>
</dbReference>
<dbReference type="OrthoDB" id="270728at2759"/>
<dbReference type="EC" id="2.7.7.2" evidence="2"/>
<dbReference type="CDD" id="cd23948">
    <property type="entry name" value="FAD_synthase"/>
    <property type="match status" value="1"/>
</dbReference>
<dbReference type="AlphaFoldDB" id="A0A077WWC7"/>
<feature type="domain" description="Phosphoadenosine phosphosulphate reductase" evidence="13">
    <location>
        <begin position="66"/>
        <end position="137"/>
    </location>
</feature>
<keyword evidence="8" id="KW-0274">FAD</keyword>
<keyword evidence="7" id="KW-0547">Nucleotide-binding</keyword>
<dbReference type="Pfam" id="PF01507">
    <property type="entry name" value="PAPS_reduct"/>
    <property type="match status" value="2"/>
</dbReference>
<dbReference type="GO" id="GO:0003919">
    <property type="term" value="F:FMN adenylyltransferase activity"/>
    <property type="evidence" value="ECO:0007669"/>
    <property type="project" value="UniProtKB-EC"/>
</dbReference>
<comment type="pathway">
    <text evidence="1">Cofactor biosynthesis; FAD biosynthesis; FAD from FMN: step 1/1.</text>
</comment>
<evidence type="ECO:0000256" key="6">
    <source>
        <dbReference type="ARBA" id="ARBA00022695"/>
    </source>
</evidence>
<accession>A0A077WWC7</accession>
<feature type="domain" description="Phosphoadenosine phosphosulphate reductase" evidence="13">
    <location>
        <begin position="139"/>
        <end position="219"/>
    </location>
</feature>
<dbReference type="SUPFAM" id="SSF52402">
    <property type="entry name" value="Adenine nucleotide alpha hydrolases-like"/>
    <property type="match status" value="1"/>
</dbReference>
<dbReference type="GO" id="GO:0005524">
    <property type="term" value="F:ATP binding"/>
    <property type="evidence" value="ECO:0007669"/>
    <property type="project" value="UniProtKB-KW"/>
</dbReference>
<dbReference type="InterPro" id="IPR014729">
    <property type="entry name" value="Rossmann-like_a/b/a_fold"/>
</dbReference>
<keyword evidence="9" id="KW-0067">ATP-binding</keyword>
<keyword evidence="3" id="KW-0285">Flavoprotein</keyword>
<comment type="catalytic activity">
    <reaction evidence="12">
        <text>FMN + ATP + H(+) = FAD + diphosphate</text>
        <dbReference type="Rhea" id="RHEA:17237"/>
        <dbReference type="ChEBI" id="CHEBI:15378"/>
        <dbReference type="ChEBI" id="CHEBI:30616"/>
        <dbReference type="ChEBI" id="CHEBI:33019"/>
        <dbReference type="ChEBI" id="CHEBI:57692"/>
        <dbReference type="ChEBI" id="CHEBI:58210"/>
        <dbReference type="EC" id="2.7.7.2"/>
    </reaction>
</comment>
<gene>
    <name evidence="14" type="ORF">LRAMOSA03752</name>
</gene>
<dbReference type="EMBL" id="LK023346">
    <property type="protein sequence ID" value="CDS11489.1"/>
    <property type="molecule type" value="Genomic_DNA"/>
</dbReference>
<dbReference type="PANTHER" id="PTHR23293:SF9">
    <property type="entry name" value="FAD SYNTHASE"/>
    <property type="match status" value="1"/>
</dbReference>
<keyword evidence="4" id="KW-0288">FMN</keyword>
<dbReference type="Gene3D" id="3.40.50.620">
    <property type="entry name" value="HUPs"/>
    <property type="match status" value="1"/>
</dbReference>
<evidence type="ECO:0000259" key="13">
    <source>
        <dbReference type="Pfam" id="PF01507"/>
    </source>
</evidence>
<keyword evidence="6" id="KW-0548">Nucleotidyltransferase</keyword>